<dbReference type="OrthoDB" id="9795242at2"/>
<sequence>MARTKDFDENEVLAKAIQLFWYKGYNGTSMQDLVDGLGISRSSLYDTYTDKHTLFVKALESYQNAGAAQIKELINHSGSAKDTVRKLLELATNDLLGDKQQKGCFMVNAEVEVAPHDAEVNKLVCKNDQQMEEAFYLVIKKGQDSGEIKNQQDARALSRFIFNTVKGMRVTAKSVTDPSVFDDIIKLTISALD</sequence>
<protein>
    <submittedName>
        <fullName evidence="6">Transcriptional regulator, TetR family</fullName>
    </submittedName>
</protein>
<dbReference type="InterPro" id="IPR009057">
    <property type="entry name" value="Homeodomain-like_sf"/>
</dbReference>
<gene>
    <name evidence="6" type="ORF">SAMN05216490_2826</name>
</gene>
<keyword evidence="1" id="KW-0805">Transcription regulation</keyword>
<evidence type="ECO:0000256" key="1">
    <source>
        <dbReference type="ARBA" id="ARBA00023015"/>
    </source>
</evidence>
<keyword evidence="3" id="KW-0804">Transcription</keyword>
<evidence type="ECO:0000259" key="5">
    <source>
        <dbReference type="PROSITE" id="PS50977"/>
    </source>
</evidence>
<dbReference type="RefSeq" id="WP_091373898.1">
    <property type="nucleotide sequence ID" value="NZ_LT629740.1"/>
</dbReference>
<organism evidence="6 7">
    <name type="scientific">Mucilaginibacter mallensis</name>
    <dbReference type="NCBI Taxonomy" id="652787"/>
    <lineage>
        <taxon>Bacteria</taxon>
        <taxon>Pseudomonadati</taxon>
        <taxon>Bacteroidota</taxon>
        <taxon>Sphingobacteriia</taxon>
        <taxon>Sphingobacteriales</taxon>
        <taxon>Sphingobacteriaceae</taxon>
        <taxon>Mucilaginibacter</taxon>
    </lineage>
</organism>
<dbReference type="InterPro" id="IPR036271">
    <property type="entry name" value="Tet_transcr_reg_TetR-rel_C_sf"/>
</dbReference>
<name>A0A1H1YSI6_MUCMA</name>
<dbReference type="STRING" id="652787.SAMN05216490_2826"/>
<keyword evidence="2 4" id="KW-0238">DNA-binding</keyword>
<dbReference type="GO" id="GO:0003677">
    <property type="term" value="F:DNA binding"/>
    <property type="evidence" value="ECO:0007669"/>
    <property type="project" value="UniProtKB-UniRule"/>
</dbReference>
<dbReference type="SUPFAM" id="SSF46689">
    <property type="entry name" value="Homeodomain-like"/>
    <property type="match status" value="1"/>
</dbReference>
<evidence type="ECO:0000256" key="4">
    <source>
        <dbReference type="PROSITE-ProRule" id="PRU00335"/>
    </source>
</evidence>
<evidence type="ECO:0000313" key="7">
    <source>
        <dbReference type="Proteomes" id="UP000199679"/>
    </source>
</evidence>
<reference evidence="6 7" key="1">
    <citation type="submission" date="2016-10" db="EMBL/GenBank/DDBJ databases">
        <authorList>
            <person name="de Groot N.N."/>
        </authorList>
    </citation>
    <scope>NUCLEOTIDE SEQUENCE [LARGE SCALE GENOMIC DNA]</scope>
    <source>
        <strain evidence="6 7">MP1X4</strain>
    </source>
</reference>
<feature type="DNA-binding region" description="H-T-H motif" evidence="4">
    <location>
        <begin position="29"/>
        <end position="48"/>
    </location>
</feature>
<dbReference type="InterPro" id="IPR011075">
    <property type="entry name" value="TetR_C"/>
</dbReference>
<dbReference type="SUPFAM" id="SSF48498">
    <property type="entry name" value="Tetracyclin repressor-like, C-terminal domain"/>
    <property type="match status" value="1"/>
</dbReference>
<dbReference type="InterPro" id="IPR001647">
    <property type="entry name" value="HTH_TetR"/>
</dbReference>
<dbReference type="EMBL" id="LT629740">
    <property type="protein sequence ID" value="SDT24066.1"/>
    <property type="molecule type" value="Genomic_DNA"/>
</dbReference>
<evidence type="ECO:0000256" key="3">
    <source>
        <dbReference type="ARBA" id="ARBA00023163"/>
    </source>
</evidence>
<evidence type="ECO:0000256" key="2">
    <source>
        <dbReference type="ARBA" id="ARBA00023125"/>
    </source>
</evidence>
<dbReference type="PANTHER" id="PTHR47506">
    <property type="entry name" value="TRANSCRIPTIONAL REGULATORY PROTEIN"/>
    <property type="match status" value="1"/>
</dbReference>
<dbReference type="Pfam" id="PF00440">
    <property type="entry name" value="TetR_N"/>
    <property type="match status" value="1"/>
</dbReference>
<feature type="domain" description="HTH tetR-type" evidence="5">
    <location>
        <begin position="6"/>
        <end position="66"/>
    </location>
</feature>
<dbReference type="PANTHER" id="PTHR47506:SF10">
    <property type="entry name" value="TRANSCRIPTIONAL REGULATORY PROTEIN"/>
    <property type="match status" value="1"/>
</dbReference>
<dbReference type="Pfam" id="PF16925">
    <property type="entry name" value="TetR_C_13"/>
    <property type="match status" value="1"/>
</dbReference>
<proteinExistence type="predicted"/>
<dbReference type="AlphaFoldDB" id="A0A1H1YSI6"/>
<dbReference type="Proteomes" id="UP000199679">
    <property type="component" value="Chromosome I"/>
</dbReference>
<keyword evidence="7" id="KW-1185">Reference proteome</keyword>
<dbReference type="Gene3D" id="1.10.10.60">
    <property type="entry name" value="Homeodomain-like"/>
    <property type="match status" value="1"/>
</dbReference>
<accession>A0A1H1YSI6</accession>
<dbReference type="Gene3D" id="1.10.357.10">
    <property type="entry name" value="Tetracycline Repressor, domain 2"/>
    <property type="match status" value="1"/>
</dbReference>
<evidence type="ECO:0000313" key="6">
    <source>
        <dbReference type="EMBL" id="SDT24066.1"/>
    </source>
</evidence>
<dbReference type="PROSITE" id="PS50977">
    <property type="entry name" value="HTH_TETR_2"/>
    <property type="match status" value="1"/>
</dbReference>